<keyword evidence="7" id="KW-1185">Reference proteome</keyword>
<dbReference type="CDD" id="cd06284">
    <property type="entry name" value="PBP1_LacI-like"/>
    <property type="match status" value="1"/>
</dbReference>
<sequence length="356" mass="38121">MDGSLNKIGPKTNPRISDVARVAGVSTATVSRVLSNPSMVSAKTRDHVLAAVTETGYRINLAARNLRRRQSGGIVVLVPHLSNPFFSQILSGIARVASEAGLNVLVADTREPEGADRQIADYLFNNRADGLIVLDGNLPESMFQPPHNDRDMPPVIFACEWVEGHDEPAVTIDNRHGAALAVEHLIALGHRRIGHIMGPRDNILTRQRADGVRDALSAAGLEADQRWFLDGDFTLASGIAAAPHWLALDERPTAVFCSSDAMACGFMSELNRHGVQVPGDVSVVGFDDIEIAAHFIPALTTIRQPRGAIGEVAAGMLLDLMRGPDKDGKPAEGGSRTLPIELIVRNSTAAPNPSRT</sequence>
<dbReference type="EMBL" id="JACVVX010000001">
    <property type="protein sequence ID" value="MBD0414058.1"/>
    <property type="molecule type" value="Genomic_DNA"/>
</dbReference>
<dbReference type="PRINTS" id="PR00036">
    <property type="entry name" value="HTHLACI"/>
</dbReference>
<evidence type="ECO:0000259" key="5">
    <source>
        <dbReference type="PROSITE" id="PS50932"/>
    </source>
</evidence>
<dbReference type="InterPro" id="IPR028082">
    <property type="entry name" value="Peripla_BP_I"/>
</dbReference>
<dbReference type="Pfam" id="PF00356">
    <property type="entry name" value="LacI"/>
    <property type="match status" value="1"/>
</dbReference>
<dbReference type="InterPro" id="IPR010982">
    <property type="entry name" value="Lambda_DNA-bd_dom_sf"/>
</dbReference>
<proteinExistence type="predicted"/>
<evidence type="ECO:0000256" key="4">
    <source>
        <dbReference type="ARBA" id="ARBA00023163"/>
    </source>
</evidence>
<evidence type="ECO:0000256" key="2">
    <source>
        <dbReference type="ARBA" id="ARBA00023015"/>
    </source>
</evidence>
<feature type="domain" description="HTH lacI-type" evidence="5">
    <location>
        <begin position="14"/>
        <end position="68"/>
    </location>
</feature>
<evidence type="ECO:0000256" key="1">
    <source>
        <dbReference type="ARBA" id="ARBA00022491"/>
    </source>
</evidence>
<dbReference type="PANTHER" id="PTHR30146">
    <property type="entry name" value="LACI-RELATED TRANSCRIPTIONAL REPRESSOR"/>
    <property type="match status" value="1"/>
</dbReference>
<organism evidence="6 7">
    <name type="scientific">Oryzicola mucosus</name>
    <dbReference type="NCBI Taxonomy" id="2767425"/>
    <lineage>
        <taxon>Bacteria</taxon>
        <taxon>Pseudomonadati</taxon>
        <taxon>Pseudomonadota</taxon>
        <taxon>Alphaproteobacteria</taxon>
        <taxon>Hyphomicrobiales</taxon>
        <taxon>Phyllobacteriaceae</taxon>
        <taxon>Oryzicola</taxon>
    </lineage>
</organism>
<gene>
    <name evidence="6" type="ORF">ICI42_05270</name>
</gene>
<reference evidence="6" key="1">
    <citation type="submission" date="2020-09" db="EMBL/GenBank/DDBJ databases">
        <title>Genome seq and assembly of Tianweitania sp.</title>
        <authorList>
            <person name="Chhetri G."/>
        </authorList>
    </citation>
    <scope>NUCLEOTIDE SEQUENCE</scope>
    <source>
        <strain evidence="6">Rool2</strain>
    </source>
</reference>
<dbReference type="GO" id="GO:0000976">
    <property type="term" value="F:transcription cis-regulatory region binding"/>
    <property type="evidence" value="ECO:0007669"/>
    <property type="project" value="TreeGrafter"/>
</dbReference>
<evidence type="ECO:0000256" key="3">
    <source>
        <dbReference type="ARBA" id="ARBA00023125"/>
    </source>
</evidence>
<comment type="caution">
    <text evidence="6">The sequence shown here is derived from an EMBL/GenBank/DDBJ whole genome shotgun (WGS) entry which is preliminary data.</text>
</comment>
<dbReference type="GO" id="GO:0003700">
    <property type="term" value="F:DNA-binding transcription factor activity"/>
    <property type="evidence" value="ECO:0007669"/>
    <property type="project" value="TreeGrafter"/>
</dbReference>
<keyword evidence="3 6" id="KW-0238">DNA-binding</keyword>
<keyword evidence="2" id="KW-0805">Transcription regulation</keyword>
<dbReference type="Proteomes" id="UP000643405">
    <property type="component" value="Unassembled WGS sequence"/>
</dbReference>
<dbReference type="InterPro" id="IPR046335">
    <property type="entry name" value="LacI/GalR-like_sensor"/>
</dbReference>
<dbReference type="CDD" id="cd01392">
    <property type="entry name" value="HTH_LacI"/>
    <property type="match status" value="1"/>
</dbReference>
<protein>
    <submittedName>
        <fullName evidence="6">LacI family DNA-binding transcriptional regulator</fullName>
    </submittedName>
</protein>
<keyword evidence="1" id="KW-0678">Repressor</keyword>
<dbReference type="PANTHER" id="PTHR30146:SF151">
    <property type="entry name" value="HTH-TYPE TRANSCRIPTIONAL REPRESSOR CYTR"/>
    <property type="match status" value="1"/>
</dbReference>
<evidence type="ECO:0000313" key="7">
    <source>
        <dbReference type="Proteomes" id="UP000643405"/>
    </source>
</evidence>
<dbReference type="SUPFAM" id="SSF47413">
    <property type="entry name" value="lambda repressor-like DNA-binding domains"/>
    <property type="match status" value="1"/>
</dbReference>
<name>A0A8J6U179_9HYPH</name>
<dbReference type="SMART" id="SM00354">
    <property type="entry name" value="HTH_LACI"/>
    <property type="match status" value="1"/>
</dbReference>
<accession>A0A8J6U179</accession>
<dbReference type="PROSITE" id="PS50932">
    <property type="entry name" value="HTH_LACI_2"/>
    <property type="match status" value="1"/>
</dbReference>
<dbReference type="Gene3D" id="3.40.50.2300">
    <property type="match status" value="2"/>
</dbReference>
<dbReference type="InterPro" id="IPR000843">
    <property type="entry name" value="HTH_LacI"/>
</dbReference>
<keyword evidence="4" id="KW-0804">Transcription</keyword>
<dbReference type="Gene3D" id="1.10.260.40">
    <property type="entry name" value="lambda repressor-like DNA-binding domains"/>
    <property type="match status" value="1"/>
</dbReference>
<dbReference type="SUPFAM" id="SSF53822">
    <property type="entry name" value="Periplasmic binding protein-like I"/>
    <property type="match status" value="1"/>
</dbReference>
<dbReference type="PROSITE" id="PS00356">
    <property type="entry name" value="HTH_LACI_1"/>
    <property type="match status" value="1"/>
</dbReference>
<evidence type="ECO:0000313" key="6">
    <source>
        <dbReference type="EMBL" id="MBD0414058.1"/>
    </source>
</evidence>
<dbReference type="AlphaFoldDB" id="A0A8J6U179"/>
<dbReference type="Pfam" id="PF13377">
    <property type="entry name" value="Peripla_BP_3"/>
    <property type="match status" value="1"/>
</dbReference>